<evidence type="ECO:0000313" key="1">
    <source>
        <dbReference type="EMBL" id="MDW4574478.1"/>
    </source>
</evidence>
<comment type="caution">
    <text evidence="1">The sequence shown here is derived from an EMBL/GenBank/DDBJ whole genome shotgun (WGS) entry which is preliminary data.</text>
</comment>
<dbReference type="RefSeq" id="WP_318354972.1">
    <property type="nucleotide sequence ID" value="NZ_JAWQEV010000008.1"/>
</dbReference>
<accession>A0ABU4H555</accession>
<sequence length="114" mass="12272">MAFRNLETLESWLAEYRALEKPLARAARVMVQDGDGGANTGLVVFNLDHAPTGVFIQPAPDDSSRWVATMEPREENLVLDPAGLLELSAELAAVAHLCAFLESKSGAYEGDDVA</sequence>
<proteinExistence type="predicted"/>
<name>A0ABU4H555_9MICO</name>
<keyword evidence="2" id="KW-1185">Reference proteome</keyword>
<evidence type="ECO:0008006" key="3">
    <source>
        <dbReference type="Google" id="ProtNLM"/>
    </source>
</evidence>
<organism evidence="1 2">
    <name type="scientific">Microbacterium arthrosphaerae</name>
    <dbReference type="NCBI Taxonomy" id="792652"/>
    <lineage>
        <taxon>Bacteria</taxon>
        <taxon>Bacillati</taxon>
        <taxon>Actinomycetota</taxon>
        <taxon>Actinomycetes</taxon>
        <taxon>Micrococcales</taxon>
        <taxon>Microbacteriaceae</taxon>
        <taxon>Microbacterium</taxon>
    </lineage>
</organism>
<dbReference type="Proteomes" id="UP001283109">
    <property type="component" value="Unassembled WGS sequence"/>
</dbReference>
<protein>
    <recommendedName>
        <fullName evidence="3">Protein-L-isoaspartate carboxylmethyltransferase</fullName>
    </recommendedName>
</protein>
<reference evidence="1 2" key="1">
    <citation type="submission" date="2023-11" db="EMBL/GenBank/DDBJ databases">
        <title>Draft genome sequence of Microbacterium arthrosphaerae JCM 30492.</title>
        <authorList>
            <person name="Zhang G."/>
            <person name="Ding Y."/>
        </authorList>
    </citation>
    <scope>NUCLEOTIDE SEQUENCE [LARGE SCALE GENOMIC DNA]</scope>
    <source>
        <strain evidence="1 2">JCM 30492</strain>
    </source>
</reference>
<dbReference type="EMBL" id="JAWQEV010000008">
    <property type="protein sequence ID" value="MDW4574478.1"/>
    <property type="molecule type" value="Genomic_DNA"/>
</dbReference>
<gene>
    <name evidence="1" type="ORF">R8Z58_17000</name>
</gene>
<evidence type="ECO:0000313" key="2">
    <source>
        <dbReference type="Proteomes" id="UP001283109"/>
    </source>
</evidence>